<comment type="caution">
    <text evidence="9">The sequence shown here is derived from an EMBL/GenBank/DDBJ whole genome shotgun (WGS) entry which is preliminary data.</text>
</comment>
<dbReference type="Gene3D" id="2.40.170.20">
    <property type="entry name" value="TonB-dependent receptor, beta-barrel domain"/>
    <property type="match status" value="1"/>
</dbReference>
<dbReference type="EMBL" id="PHFL01000071">
    <property type="protein sequence ID" value="RFM23019.1"/>
    <property type="molecule type" value="Genomic_DNA"/>
</dbReference>
<evidence type="ECO:0000256" key="3">
    <source>
        <dbReference type="ARBA" id="ARBA00022452"/>
    </source>
</evidence>
<keyword evidence="5" id="KW-0472">Membrane</keyword>
<dbReference type="AlphaFoldDB" id="A0A395LWJ2"/>
<dbReference type="Gene3D" id="2.60.40.1120">
    <property type="entry name" value="Carboxypeptidase-like, regulatory domain"/>
    <property type="match status" value="1"/>
</dbReference>
<dbReference type="GO" id="GO:0009279">
    <property type="term" value="C:cell outer membrane"/>
    <property type="evidence" value="ECO:0007669"/>
    <property type="project" value="UniProtKB-SubCell"/>
</dbReference>
<accession>A0A395LWJ2</accession>
<comment type="subcellular location">
    <subcellularLocation>
        <location evidence="1">Cell outer membrane</location>
        <topology evidence="1">Multi-pass membrane protein</topology>
    </subcellularLocation>
</comment>
<keyword evidence="6" id="KW-0998">Cell outer membrane</keyword>
<dbReference type="SUPFAM" id="SSF49464">
    <property type="entry name" value="Carboxypeptidase regulatory domain-like"/>
    <property type="match status" value="1"/>
</dbReference>
<keyword evidence="3" id="KW-1134">Transmembrane beta strand</keyword>
<dbReference type="Proteomes" id="UP000266389">
    <property type="component" value="Unassembled WGS sequence"/>
</dbReference>
<evidence type="ECO:0000256" key="7">
    <source>
        <dbReference type="SAM" id="MobiDB-lite"/>
    </source>
</evidence>
<evidence type="ECO:0000256" key="5">
    <source>
        <dbReference type="ARBA" id="ARBA00023136"/>
    </source>
</evidence>
<evidence type="ECO:0000259" key="8">
    <source>
        <dbReference type="Pfam" id="PF25183"/>
    </source>
</evidence>
<dbReference type="Pfam" id="PF25183">
    <property type="entry name" value="OMP_b-brl_4"/>
    <property type="match status" value="1"/>
</dbReference>
<evidence type="ECO:0000256" key="2">
    <source>
        <dbReference type="ARBA" id="ARBA00022448"/>
    </source>
</evidence>
<reference evidence="9 10" key="1">
    <citation type="journal article" date="2011" name="ISME J.">
        <title>Community ecology of hot spring cyanobacterial mats: predominant populations and their functional potential.</title>
        <authorList>
            <person name="Klatt C.G."/>
            <person name="Wood J.M."/>
            <person name="Rusch D.B."/>
            <person name="Bateson M.M."/>
            <person name="Hamamura N."/>
            <person name="Heidelberg J.F."/>
            <person name="Grossman A.R."/>
            <person name="Bhaya D."/>
            <person name="Cohan F.M."/>
            <person name="Kuhl M."/>
            <person name="Bryant D.A."/>
            <person name="Ward D.M."/>
        </authorList>
    </citation>
    <scope>NUCLEOTIDE SEQUENCE [LARGE SCALE GENOMIC DNA]</scope>
    <source>
        <strain evidence="9">OS</strain>
    </source>
</reference>
<dbReference type="InterPro" id="IPR036942">
    <property type="entry name" value="Beta-barrel_TonB_sf"/>
</dbReference>
<evidence type="ECO:0000313" key="9">
    <source>
        <dbReference type="EMBL" id="RFM23019.1"/>
    </source>
</evidence>
<dbReference type="InterPro" id="IPR057601">
    <property type="entry name" value="Oar-like_b-barrel"/>
</dbReference>
<proteinExistence type="predicted"/>
<sequence length="1091" mass="120943">MRSRYSITFLIVLTLLPALSSPLWGQGVTTSSLIGTVTDLKGEPLVGATVIATHLPSGTRYGAVTQVDGRYTILGMRVGGPYRVTATYVGYKTQSIDNIFLSLGSAGSANFKLAEESATTQEVTVTAVRNAAISPDRTGAVTNIPREAITTLPTINRNFTDFTRLTPQARGNSFAGQDSRLNNITVDGSYFNNSFGLSDLPGGRAGIAPISLEALEEINVSIAPYDVRQAGFVGAGINLVTRRGTNEFQGSAFFNIRNQGFLGRRAAGSDVTVNDFSNIQGGLRFSGPIVQDKLFFSIAAETEQNSTPFTFRPRRPGETQGGNISRPTFSQMDSLSQFLRNNFGYETGPFEGYSLQQPSGINWLIRLDYNIDDNHKVSLRYNALDARRDVPLSNSASLGFGNRVGINALSYQNSNYIQFDRIQSVIAELNSTFAGKFANQVIAGFTYQNEDRGSRGTLFPLVEIQEAGTTLISFGFEPFTPSNQLSYTTLQFQDNFSYFAGAHTLTAGVNLNYYSFRNVFFPGSQSVYVYSSLADWYRDAEDQLRNPNRTTSPVTLRRFQYRYSALPGGAEPVQPTRVWYPGIYVQDEWQVLSNLRITGGLRVDIPIFENTALANPIVPTLEFRDGNGNRIESRTDRLPAAIPLFSPRLGFNWNVLEDNSLQVRGGTGIFTGPPAFVWISNQVGNNGVLTGFEELNNTRDRPFKPDVNAYRPANPQLPPSFELATTDPNFRFPQVWRTNIGIDYQLPLGIIATFDGIFSRTLSGISYINANLRPATRTFAGPDNRLRYDGTANNANRINANIVNNIVLQNSGEDYAFALTAQLEKAFGDNWFAKVAYTYTEAYANNNPGSIAFGSWASNAIRNNPNLPELSFSSEAVPHRVLASGSYRIEYAGLGATTISLFWSGSPQGRFSYVYAGDMNQDGVVNNDLIFVPNRASDLRFEQFTQSGRTFTVAEQQAAFDAFIDQDDYLKTRRGKYAERNGALFPWVFRADLSIQQEFFLELGGKRNTLQLRLDVFNVGNLLNSEWGVGWQRVEPFPLNFVRVDPDGVPVFRMRFVNTPSGPELLRESFRRTASISDVWSAQFSIRYIFN</sequence>
<feature type="domain" description="TonB-dependent transporter Oar-like beta-barrel" evidence="8">
    <location>
        <begin position="240"/>
        <end position="1023"/>
    </location>
</feature>
<protein>
    <submittedName>
        <fullName evidence="9">TonB-dependent receptor</fullName>
    </submittedName>
</protein>
<evidence type="ECO:0000313" key="10">
    <source>
        <dbReference type="Proteomes" id="UP000266389"/>
    </source>
</evidence>
<name>A0A395LWJ2_9BACT</name>
<gene>
    <name evidence="9" type="ORF">D0433_13345</name>
</gene>
<dbReference type="InterPro" id="IPR039426">
    <property type="entry name" value="TonB-dep_rcpt-like"/>
</dbReference>
<dbReference type="SUPFAM" id="SSF56935">
    <property type="entry name" value="Porins"/>
    <property type="match status" value="1"/>
</dbReference>
<feature type="region of interest" description="Disordered" evidence="7">
    <location>
        <begin position="307"/>
        <end position="326"/>
    </location>
</feature>
<dbReference type="Pfam" id="PF13620">
    <property type="entry name" value="CarboxypepD_reg"/>
    <property type="match status" value="1"/>
</dbReference>
<evidence type="ECO:0000256" key="1">
    <source>
        <dbReference type="ARBA" id="ARBA00004571"/>
    </source>
</evidence>
<dbReference type="InterPro" id="IPR008969">
    <property type="entry name" value="CarboxyPept-like_regulatory"/>
</dbReference>
<evidence type="ECO:0000256" key="4">
    <source>
        <dbReference type="ARBA" id="ARBA00022692"/>
    </source>
</evidence>
<dbReference type="PANTHER" id="PTHR30069:SF46">
    <property type="entry name" value="OAR PROTEIN"/>
    <property type="match status" value="1"/>
</dbReference>
<organism evidence="9 10">
    <name type="scientific">Candidatus Thermochlorobacter aerophilus</name>
    <dbReference type="NCBI Taxonomy" id="1868324"/>
    <lineage>
        <taxon>Bacteria</taxon>
        <taxon>Pseudomonadati</taxon>
        <taxon>Chlorobiota</taxon>
        <taxon>Chlorobiia</taxon>
        <taxon>Chlorobiales</taxon>
        <taxon>Candidatus Thermochlorobacteriaceae</taxon>
        <taxon>Candidatus Thermochlorobacter</taxon>
    </lineage>
</organism>
<dbReference type="GO" id="GO:0015344">
    <property type="term" value="F:siderophore uptake transmembrane transporter activity"/>
    <property type="evidence" value="ECO:0007669"/>
    <property type="project" value="TreeGrafter"/>
</dbReference>
<dbReference type="PANTHER" id="PTHR30069">
    <property type="entry name" value="TONB-DEPENDENT OUTER MEMBRANE RECEPTOR"/>
    <property type="match status" value="1"/>
</dbReference>
<keyword evidence="9" id="KW-0675">Receptor</keyword>
<keyword evidence="2" id="KW-0813">Transport</keyword>
<dbReference type="GO" id="GO:0044718">
    <property type="term" value="P:siderophore transmembrane transport"/>
    <property type="evidence" value="ECO:0007669"/>
    <property type="project" value="TreeGrafter"/>
</dbReference>
<keyword evidence="4" id="KW-0812">Transmembrane</keyword>
<evidence type="ECO:0000256" key="6">
    <source>
        <dbReference type="ARBA" id="ARBA00023237"/>
    </source>
</evidence>